<dbReference type="KEGG" id="sgp:SpiGrapes_2528"/>
<dbReference type="InterPro" id="IPR014718">
    <property type="entry name" value="GH-type_carb-bd"/>
</dbReference>
<sequence>MIVLHTKDSRLVVDEECGFTITSWEYKGIERLVFDRARIAMGKTSGIPILFPTPNRIKEGTFVFEGQRYQGFMHGRVRFERFTVLQQTATTCKGAFCCREGNRVYETFPFLFTLTIEIVLGEKGISWHFEIENQDDKHLPFGIAIHPYLKKLGPSQIKCSAEYVMENDNDLCPLGSLGDSALLQAIDVEETDLDLVFYAKEHAVVTEFFTGGACYRLFGSEDFHHTVIYTPRQEPFVCIEPQSCSTDSINLYSHGFSKLSGLQILSPGEKKKELIAIELGE</sequence>
<dbReference type="Gene3D" id="2.70.98.10">
    <property type="match status" value="1"/>
</dbReference>
<protein>
    <submittedName>
        <fullName evidence="1">Galactose mutarotase-like enzyme</fullName>
    </submittedName>
</protein>
<dbReference type="HOGENOM" id="CLU_990098_0_0_12"/>
<gene>
    <name evidence="1" type="ordered locus">SpiGrapes_2528</name>
</gene>
<accession>G8QU42</accession>
<dbReference type="SUPFAM" id="SSF74650">
    <property type="entry name" value="Galactose mutarotase-like"/>
    <property type="match status" value="1"/>
</dbReference>
<name>G8QU42_SPHPG</name>
<dbReference type="CDD" id="cd01081">
    <property type="entry name" value="Aldose_epim"/>
    <property type="match status" value="1"/>
</dbReference>
<evidence type="ECO:0000313" key="2">
    <source>
        <dbReference type="Proteomes" id="UP000005632"/>
    </source>
</evidence>
<dbReference type="STRING" id="158190.SpiGrapes_2528"/>
<dbReference type="InterPro" id="IPR011013">
    <property type="entry name" value="Gal_mutarotase_sf_dom"/>
</dbReference>
<dbReference type="AlphaFoldDB" id="G8QU42"/>
<evidence type="ECO:0000313" key="1">
    <source>
        <dbReference type="EMBL" id="AEV30289.1"/>
    </source>
</evidence>
<keyword evidence="2" id="KW-1185">Reference proteome</keyword>
<dbReference type="InterPro" id="IPR008183">
    <property type="entry name" value="Aldose_1/G6P_1-epimerase"/>
</dbReference>
<proteinExistence type="predicted"/>
<dbReference type="OrthoDB" id="9795355at2"/>
<dbReference type="GO" id="GO:0005975">
    <property type="term" value="P:carbohydrate metabolic process"/>
    <property type="evidence" value="ECO:0007669"/>
    <property type="project" value="InterPro"/>
</dbReference>
<dbReference type="Proteomes" id="UP000005632">
    <property type="component" value="Chromosome"/>
</dbReference>
<dbReference type="GO" id="GO:0016853">
    <property type="term" value="F:isomerase activity"/>
    <property type="evidence" value="ECO:0007669"/>
    <property type="project" value="InterPro"/>
</dbReference>
<reference evidence="1 2" key="1">
    <citation type="submission" date="2011-11" db="EMBL/GenBank/DDBJ databases">
        <title>Complete sequence of Spirochaeta sp. grapes.</title>
        <authorList>
            <consortium name="US DOE Joint Genome Institute"/>
            <person name="Lucas S."/>
            <person name="Han J."/>
            <person name="Lapidus A."/>
            <person name="Cheng J.-F."/>
            <person name="Goodwin L."/>
            <person name="Pitluck S."/>
            <person name="Peters L."/>
            <person name="Ovchinnikova G."/>
            <person name="Munk A.C."/>
            <person name="Detter J.C."/>
            <person name="Han C."/>
            <person name="Tapia R."/>
            <person name="Land M."/>
            <person name="Hauser L."/>
            <person name="Kyrpides N."/>
            <person name="Ivanova N."/>
            <person name="Pagani I."/>
            <person name="Ritalahtilisa K."/>
            <person name="Loeffler F."/>
            <person name="Woyke T."/>
        </authorList>
    </citation>
    <scope>NUCLEOTIDE SEQUENCE [LARGE SCALE GENOMIC DNA]</scope>
    <source>
        <strain evidence="2">ATCC BAA-1885 / DSM 22778 / Grapes</strain>
    </source>
</reference>
<dbReference type="EMBL" id="CP003155">
    <property type="protein sequence ID" value="AEV30289.1"/>
    <property type="molecule type" value="Genomic_DNA"/>
</dbReference>
<dbReference type="Pfam" id="PF01263">
    <property type="entry name" value="Aldose_epim"/>
    <property type="match status" value="1"/>
</dbReference>
<dbReference type="eggNOG" id="COG2017">
    <property type="taxonomic scope" value="Bacteria"/>
</dbReference>
<dbReference type="GO" id="GO:0030246">
    <property type="term" value="F:carbohydrate binding"/>
    <property type="evidence" value="ECO:0007669"/>
    <property type="project" value="InterPro"/>
</dbReference>
<dbReference type="RefSeq" id="WP_014271129.1">
    <property type="nucleotide sequence ID" value="NC_016633.1"/>
</dbReference>
<organism evidence="1 2">
    <name type="scientific">Sphaerochaeta pleomorpha (strain ATCC BAA-1885 / DSM 22778 / Grapes)</name>
    <dbReference type="NCBI Taxonomy" id="158190"/>
    <lineage>
        <taxon>Bacteria</taxon>
        <taxon>Pseudomonadati</taxon>
        <taxon>Spirochaetota</taxon>
        <taxon>Spirochaetia</taxon>
        <taxon>Spirochaetales</taxon>
        <taxon>Sphaerochaetaceae</taxon>
        <taxon>Sphaerochaeta</taxon>
    </lineage>
</organism>